<comment type="subcellular location">
    <subcellularLocation>
        <location evidence="1">Secreted</location>
        <location evidence="1">Extracellular space</location>
    </subcellularLocation>
</comment>
<dbReference type="GO" id="GO:0006508">
    <property type="term" value="P:proteolysis"/>
    <property type="evidence" value="ECO:0007669"/>
    <property type="project" value="InterPro"/>
</dbReference>
<dbReference type="EMBL" id="BMAC01000078">
    <property type="protein sequence ID" value="GFP84132.1"/>
    <property type="molecule type" value="Genomic_DNA"/>
</dbReference>
<comment type="caution">
    <text evidence="7">The sequence shown here is derived from an EMBL/GenBank/DDBJ whole genome shotgun (WGS) entry which is preliminary data.</text>
</comment>
<feature type="chain" id="PRO_5032431018" evidence="5">
    <location>
        <begin position="26"/>
        <end position="434"/>
    </location>
</feature>
<keyword evidence="8" id="KW-1185">Reference proteome</keyword>
<evidence type="ECO:0000313" key="7">
    <source>
        <dbReference type="EMBL" id="GFP84132.1"/>
    </source>
</evidence>
<dbReference type="SUPFAM" id="SSF50630">
    <property type="entry name" value="Acid proteases"/>
    <property type="match status" value="1"/>
</dbReference>
<dbReference type="PANTHER" id="PTHR47965:SF68">
    <property type="entry name" value="BASIC 7S GLOBULIN-LIKE"/>
    <property type="match status" value="1"/>
</dbReference>
<evidence type="ECO:0000256" key="3">
    <source>
        <dbReference type="ARBA" id="ARBA00022525"/>
    </source>
</evidence>
<dbReference type="Pfam" id="PF14541">
    <property type="entry name" value="TAXi_C"/>
    <property type="match status" value="1"/>
</dbReference>
<dbReference type="GO" id="GO:0004190">
    <property type="term" value="F:aspartic-type endopeptidase activity"/>
    <property type="evidence" value="ECO:0007669"/>
    <property type="project" value="InterPro"/>
</dbReference>
<evidence type="ECO:0000256" key="1">
    <source>
        <dbReference type="ARBA" id="ARBA00004239"/>
    </source>
</evidence>
<dbReference type="InterPro" id="IPR021109">
    <property type="entry name" value="Peptidase_aspartic_dom_sf"/>
</dbReference>
<evidence type="ECO:0000313" key="8">
    <source>
        <dbReference type="Proteomes" id="UP000653305"/>
    </source>
</evidence>
<dbReference type="PANTHER" id="PTHR47965">
    <property type="entry name" value="ASPARTYL PROTEASE-RELATED"/>
    <property type="match status" value="1"/>
</dbReference>
<sequence length="434" mass="47367">MATSTLSSIFILSVFLSSSFSNAQALSNPKAFIFPIEKDGTTNQYYTTIQIGSNSTKLNVVIDLGGKFTWFNSLDYFSAASSYRPILCGTRQCRIADGVGCIFCFLSPPVPGCTNNTCSDYALNPFSGTQGYSGLGQDVLRVYSTRGVQYRLNNFPFQFSDPVLREGLASDTAGLIGLGRTRISLQAQLASAYGIPQKFALCIPSSGNHGNMIIGRPAYRNPFREISKSLFTTPLIRNPVVTFGNEQIGNFSVEYFIDVKSIRVGSKTLSLNKTLLSIDKNTGGGGTSIRTVRPYTGLERSIYKALVREFVKAAKSMNITRVRPVAPFEACFDLKTIRGSKTGPRVPTIDFVLQSKDIYWRFYGSNSMVRVGNDVICLAFVEGGINLTGPTTSVVVGGYQMENYLLQFDVAKSRLGFSSSLLLHDKSCSQFGAS</sequence>
<organism evidence="7 8">
    <name type="scientific">Phtheirospermum japonicum</name>
    <dbReference type="NCBI Taxonomy" id="374723"/>
    <lineage>
        <taxon>Eukaryota</taxon>
        <taxon>Viridiplantae</taxon>
        <taxon>Streptophyta</taxon>
        <taxon>Embryophyta</taxon>
        <taxon>Tracheophyta</taxon>
        <taxon>Spermatophyta</taxon>
        <taxon>Magnoliopsida</taxon>
        <taxon>eudicotyledons</taxon>
        <taxon>Gunneridae</taxon>
        <taxon>Pentapetalae</taxon>
        <taxon>asterids</taxon>
        <taxon>lamiids</taxon>
        <taxon>Lamiales</taxon>
        <taxon>Orobanchaceae</taxon>
        <taxon>Orobanchaceae incertae sedis</taxon>
        <taxon>Phtheirospermum</taxon>
    </lineage>
</organism>
<dbReference type="InterPro" id="IPR033121">
    <property type="entry name" value="PEPTIDASE_A1"/>
</dbReference>
<evidence type="ECO:0000256" key="4">
    <source>
        <dbReference type="ARBA" id="ARBA00022729"/>
    </source>
</evidence>
<evidence type="ECO:0000256" key="5">
    <source>
        <dbReference type="SAM" id="SignalP"/>
    </source>
</evidence>
<dbReference type="GO" id="GO:0005576">
    <property type="term" value="C:extracellular region"/>
    <property type="evidence" value="ECO:0007669"/>
    <property type="project" value="UniProtKB-SubCell"/>
</dbReference>
<dbReference type="PROSITE" id="PS51767">
    <property type="entry name" value="PEPTIDASE_A1"/>
    <property type="match status" value="1"/>
</dbReference>
<feature type="signal peptide" evidence="5">
    <location>
        <begin position="1"/>
        <end position="25"/>
    </location>
</feature>
<evidence type="ECO:0000256" key="2">
    <source>
        <dbReference type="ARBA" id="ARBA00007447"/>
    </source>
</evidence>
<accession>A0A830BDD5</accession>
<comment type="similarity">
    <text evidence="2">Belongs to the peptidase A1 family.</text>
</comment>
<dbReference type="InterPro" id="IPR001461">
    <property type="entry name" value="Aspartic_peptidase_A1"/>
</dbReference>
<proteinExistence type="inferred from homology"/>
<dbReference type="Gene3D" id="2.40.70.10">
    <property type="entry name" value="Acid Proteases"/>
    <property type="match status" value="2"/>
</dbReference>
<keyword evidence="4 5" id="KW-0732">Signal</keyword>
<dbReference type="FunFam" id="2.40.70.10:FF:000041">
    <property type="entry name" value="Basic 7S globulin"/>
    <property type="match status" value="1"/>
</dbReference>
<protein>
    <submittedName>
        <fullName evidence="7">Basic 7s globulin 2</fullName>
    </submittedName>
</protein>
<gene>
    <name evidence="7" type="ORF">PHJA_000556900</name>
</gene>
<dbReference type="Proteomes" id="UP000653305">
    <property type="component" value="Unassembled WGS sequence"/>
</dbReference>
<dbReference type="AlphaFoldDB" id="A0A830BDD5"/>
<feature type="domain" description="Peptidase A1" evidence="6">
    <location>
        <begin position="45"/>
        <end position="418"/>
    </location>
</feature>
<evidence type="ECO:0000259" key="6">
    <source>
        <dbReference type="PROSITE" id="PS51767"/>
    </source>
</evidence>
<dbReference type="InterPro" id="IPR032861">
    <property type="entry name" value="TAXi_N"/>
</dbReference>
<dbReference type="InterPro" id="IPR032799">
    <property type="entry name" value="TAXi_C"/>
</dbReference>
<keyword evidence="3" id="KW-0964">Secreted</keyword>
<dbReference type="OrthoDB" id="1882431at2759"/>
<name>A0A830BDD5_9LAMI</name>
<dbReference type="Pfam" id="PF14543">
    <property type="entry name" value="TAXi_N"/>
    <property type="match status" value="1"/>
</dbReference>
<reference evidence="7" key="1">
    <citation type="submission" date="2020-07" db="EMBL/GenBank/DDBJ databases">
        <title>Ethylene signaling mediates host invasion by parasitic plants.</title>
        <authorList>
            <person name="Yoshida S."/>
        </authorList>
    </citation>
    <scope>NUCLEOTIDE SEQUENCE</scope>
    <source>
        <strain evidence="7">Okayama</strain>
    </source>
</reference>